<comment type="caution">
    <text evidence="1">The sequence shown here is derived from an EMBL/GenBank/DDBJ whole genome shotgun (WGS) entry which is preliminary data.</text>
</comment>
<sequence length="109" mass="12887">FELVRLCRFLNTGIMSEMPFEEDCDVEQKMESRHETEEEVFRHQVSKDGRVFLYWKGNLVKTLSEKEGCRFLERLDQAQDGQQRQLVMAKITGNFKRGNEREGKNRGRG</sequence>
<dbReference type="EMBL" id="JANFZH010000077">
    <property type="protein sequence ID" value="MCQ4841785.1"/>
    <property type="molecule type" value="Genomic_DNA"/>
</dbReference>
<keyword evidence="2" id="KW-1185">Reference proteome</keyword>
<gene>
    <name evidence="1" type="ORF">NE695_17920</name>
</gene>
<reference evidence="1 2" key="1">
    <citation type="submission" date="2022-06" db="EMBL/GenBank/DDBJ databases">
        <title>Isolation of gut microbiota from human fecal samples.</title>
        <authorList>
            <person name="Pamer E.G."/>
            <person name="Barat B."/>
            <person name="Waligurski E."/>
            <person name="Medina S."/>
            <person name="Paddock L."/>
            <person name="Mostad J."/>
        </authorList>
    </citation>
    <scope>NUCLEOTIDE SEQUENCE [LARGE SCALE GENOMIC DNA]</scope>
    <source>
        <strain evidence="1 2">DFI.9.73</strain>
    </source>
</reference>
<evidence type="ECO:0000313" key="1">
    <source>
        <dbReference type="EMBL" id="MCQ4841785.1"/>
    </source>
</evidence>
<feature type="non-terminal residue" evidence="1">
    <location>
        <position position="1"/>
    </location>
</feature>
<protein>
    <submittedName>
        <fullName evidence="1">Uncharacterized protein</fullName>
    </submittedName>
</protein>
<organism evidence="1 2">
    <name type="scientific">Neglectibacter timonensis</name>
    <dbReference type="NCBI Taxonomy" id="1776382"/>
    <lineage>
        <taxon>Bacteria</taxon>
        <taxon>Bacillati</taxon>
        <taxon>Bacillota</taxon>
        <taxon>Clostridia</taxon>
        <taxon>Eubacteriales</taxon>
        <taxon>Oscillospiraceae</taxon>
        <taxon>Neglectibacter</taxon>
    </lineage>
</organism>
<evidence type="ECO:0000313" key="2">
    <source>
        <dbReference type="Proteomes" id="UP001524473"/>
    </source>
</evidence>
<dbReference type="Proteomes" id="UP001524473">
    <property type="component" value="Unassembled WGS sequence"/>
</dbReference>
<dbReference type="RefSeq" id="WP_256192454.1">
    <property type="nucleotide sequence ID" value="NZ_JANFZH010000077.1"/>
</dbReference>
<accession>A0ABT1S5H5</accession>
<proteinExistence type="predicted"/>
<name>A0ABT1S5H5_9FIRM</name>